<feature type="compositionally biased region" description="Basic and acidic residues" evidence="1">
    <location>
        <begin position="9"/>
        <end position="19"/>
    </location>
</feature>
<protein>
    <recommendedName>
        <fullName evidence="4">HNH endonuclease</fullName>
    </recommendedName>
</protein>
<dbReference type="OrthoDB" id="2662325at2"/>
<dbReference type="Proteomes" id="UP000029500">
    <property type="component" value="Chromosome"/>
</dbReference>
<evidence type="ECO:0000256" key="1">
    <source>
        <dbReference type="SAM" id="MobiDB-lite"/>
    </source>
</evidence>
<name>A0A089NMX4_9BACL</name>
<evidence type="ECO:0000313" key="2">
    <source>
        <dbReference type="EMBL" id="AIQ70389.1"/>
    </source>
</evidence>
<dbReference type="eggNOG" id="ENOG50305M7">
    <property type="taxonomic scope" value="Bacteria"/>
</dbReference>
<organism evidence="2 3">
    <name type="scientific">Paenibacillus graminis</name>
    <dbReference type="NCBI Taxonomy" id="189425"/>
    <lineage>
        <taxon>Bacteria</taxon>
        <taxon>Bacillati</taxon>
        <taxon>Bacillota</taxon>
        <taxon>Bacilli</taxon>
        <taxon>Bacillales</taxon>
        <taxon>Paenibacillaceae</taxon>
        <taxon>Paenibacillus</taxon>
    </lineage>
</organism>
<dbReference type="EMBL" id="CP009287">
    <property type="protein sequence ID" value="AIQ70389.1"/>
    <property type="molecule type" value="Genomic_DNA"/>
</dbReference>
<evidence type="ECO:0008006" key="4">
    <source>
        <dbReference type="Google" id="ProtNLM"/>
    </source>
</evidence>
<sequence>MGEHQTFWKPEKTVKEKKTYNSLRSNKPKAKKEIPEWKKGLLAHHKSGQSSKDRCEFPKEVVNELIAEQGTICPCCKSAASNTTHHVWPKGRKGRGVKTNGLRVCWPCHDKIQITDELLQYWISVYLEKYGDHFWFDEKDWDEYNHKLAVQQQKEQEKQQRENQIQPVVDLLAAAAGRSLKVKEVRLLQSFEDKDMAVFTTLMADVFGRPLEEPKVYSYGEHFDD</sequence>
<accession>A0A089NMX4</accession>
<dbReference type="AlphaFoldDB" id="A0A089NMX4"/>
<dbReference type="STRING" id="189425.PGRAT_24215"/>
<dbReference type="KEGG" id="pgm:PGRAT_24215"/>
<gene>
    <name evidence="2" type="ORF">PGRAT_24215</name>
</gene>
<feature type="region of interest" description="Disordered" evidence="1">
    <location>
        <begin position="1"/>
        <end position="34"/>
    </location>
</feature>
<dbReference type="HOGENOM" id="CLU_1244317_0_0_9"/>
<dbReference type="RefSeq" id="WP_025704843.1">
    <property type="nucleotide sequence ID" value="NZ_CP009287.1"/>
</dbReference>
<proteinExistence type="predicted"/>
<keyword evidence="3" id="KW-1185">Reference proteome</keyword>
<evidence type="ECO:0000313" key="3">
    <source>
        <dbReference type="Proteomes" id="UP000029500"/>
    </source>
</evidence>
<reference evidence="2 3" key="1">
    <citation type="submission" date="2014-08" db="EMBL/GenBank/DDBJ databases">
        <title>Comparative genomics of the Paenibacillus odorifer group.</title>
        <authorList>
            <person name="den Bakker H.C."/>
            <person name="Tsai Y.-C."/>
            <person name="Martin N."/>
            <person name="Korlach J."/>
            <person name="Wiedmann M."/>
        </authorList>
    </citation>
    <scope>NUCLEOTIDE SEQUENCE [LARGE SCALE GENOMIC DNA]</scope>
    <source>
        <strain evidence="2 3">DSM 15220</strain>
    </source>
</reference>